<feature type="transmembrane region" description="Helical" evidence="21">
    <location>
        <begin position="184"/>
        <end position="202"/>
    </location>
</feature>
<feature type="transmembrane region" description="Helical" evidence="21">
    <location>
        <begin position="300"/>
        <end position="325"/>
    </location>
</feature>
<evidence type="ECO:0000256" key="3">
    <source>
        <dbReference type="ARBA" id="ARBA00022475"/>
    </source>
</evidence>
<keyword evidence="8" id="KW-0133">Cell shape</keyword>
<evidence type="ECO:0000256" key="17">
    <source>
        <dbReference type="ARBA" id="ARBA00041185"/>
    </source>
</evidence>
<accession>A0A367ZQ04</accession>
<comment type="caution">
    <text evidence="22">The sequence shown here is derived from an EMBL/GenBank/DDBJ whole genome shotgun (WGS) entry which is preliminary data.</text>
</comment>
<evidence type="ECO:0000256" key="5">
    <source>
        <dbReference type="ARBA" id="ARBA00022676"/>
    </source>
</evidence>
<evidence type="ECO:0000256" key="21">
    <source>
        <dbReference type="SAM" id="Phobius"/>
    </source>
</evidence>
<keyword evidence="7 21" id="KW-0812">Transmembrane</keyword>
<evidence type="ECO:0000256" key="8">
    <source>
        <dbReference type="ARBA" id="ARBA00022960"/>
    </source>
</evidence>
<keyword evidence="11 21" id="KW-0472">Membrane</keyword>
<keyword evidence="12" id="KW-0131">Cell cycle</keyword>
<evidence type="ECO:0000256" key="19">
    <source>
        <dbReference type="ARBA" id="ARBA00044770"/>
    </source>
</evidence>
<evidence type="ECO:0000256" key="7">
    <source>
        <dbReference type="ARBA" id="ARBA00022692"/>
    </source>
</evidence>
<evidence type="ECO:0000256" key="2">
    <source>
        <dbReference type="ARBA" id="ARBA00004752"/>
    </source>
</evidence>
<sequence length="393" mass="42955">MKPQHFDHFLFLLVIALMGIGLTMVYSASSITSLTEMDDGSFYFKRQLMWVCLGLLALLGFAHLDYRRLEPLAVPLLITAIILLVVVLIPGVAREIGGARRWIRVGGIGFQPSEFAKLCFVIYLAHSISTRQDRIRSLSQGVLPDLLIMGLIFVLILKEPNLSTAAIVAATYVVLLYLGNGSLVHLAGMGLAGVTLVVALIFQESYRLRRFLAFWDPWGAARTSGYHIIQSLIAIGSGGLWGLGLGQSRQKFHILPERHTDFIFAIICEEVGLIGGLLVIGLFLLVIYRGYYIANRAPDLFGFLLAAGITSLIAFQALINLGVVLCVLPTTGVTLPFVSYGGSSLLFMAAGVGILLSVSRYGAGHHAFEDSRQKPFSSRFLAFGRRLLARSRP</sequence>
<feature type="transmembrane region" description="Helical" evidence="21">
    <location>
        <begin position="6"/>
        <end position="27"/>
    </location>
</feature>
<dbReference type="EMBL" id="QOQW01000008">
    <property type="protein sequence ID" value="RCK80120.1"/>
    <property type="molecule type" value="Genomic_DNA"/>
</dbReference>
<evidence type="ECO:0000256" key="1">
    <source>
        <dbReference type="ARBA" id="ARBA00004651"/>
    </source>
</evidence>
<dbReference type="EC" id="2.4.99.28" evidence="19"/>
<gene>
    <name evidence="22" type="ORF">OZSIB_3624</name>
</gene>
<comment type="catalytic activity">
    <reaction evidence="20">
        <text>[GlcNAc-(1-&gt;4)-Mur2Ac(oyl-L-Ala-gamma-D-Glu-L-Lys-D-Ala-D-Ala)](n)-di-trans,octa-cis-undecaprenyl diphosphate + beta-D-GlcNAc-(1-&gt;4)-Mur2Ac(oyl-L-Ala-gamma-D-Glu-L-Lys-D-Ala-D-Ala)-di-trans,octa-cis-undecaprenyl diphosphate = [GlcNAc-(1-&gt;4)-Mur2Ac(oyl-L-Ala-gamma-D-Glu-L-Lys-D-Ala-D-Ala)](n+1)-di-trans,octa-cis-undecaprenyl diphosphate + di-trans,octa-cis-undecaprenyl diphosphate + H(+)</text>
        <dbReference type="Rhea" id="RHEA:23708"/>
        <dbReference type="Rhea" id="RHEA-COMP:9602"/>
        <dbReference type="Rhea" id="RHEA-COMP:9603"/>
        <dbReference type="ChEBI" id="CHEBI:15378"/>
        <dbReference type="ChEBI" id="CHEBI:58405"/>
        <dbReference type="ChEBI" id="CHEBI:60033"/>
        <dbReference type="ChEBI" id="CHEBI:78435"/>
        <dbReference type="EC" id="2.4.99.28"/>
    </reaction>
</comment>
<reference evidence="22 23" key="1">
    <citation type="submission" date="2018-05" db="EMBL/GenBank/DDBJ databases">
        <title>A metagenomic window into the 2 km-deep terrestrial subsurface aquifer revealed taxonomically and functionally diverse microbial community comprising novel uncultured bacterial lineages.</title>
        <authorList>
            <person name="Kadnikov V.V."/>
            <person name="Mardanov A.V."/>
            <person name="Beletsky A.V."/>
            <person name="Banks D."/>
            <person name="Pimenov N.V."/>
            <person name="Frank Y.A."/>
            <person name="Karnachuk O.V."/>
            <person name="Ravin N.V."/>
        </authorList>
    </citation>
    <scope>NUCLEOTIDE SEQUENCE [LARGE SCALE GENOMIC DNA]</scope>
    <source>
        <strain evidence="22">BY5</strain>
    </source>
</reference>
<comment type="pathway">
    <text evidence="2">Cell wall biogenesis; peptidoglycan biosynthesis.</text>
</comment>
<dbReference type="Proteomes" id="UP000252355">
    <property type="component" value="Unassembled WGS sequence"/>
</dbReference>
<feature type="transmembrane region" description="Helical" evidence="21">
    <location>
        <begin position="72"/>
        <end position="93"/>
    </location>
</feature>
<feature type="transmembrane region" description="Helical" evidence="21">
    <location>
        <begin position="223"/>
        <end position="242"/>
    </location>
</feature>
<evidence type="ECO:0000256" key="4">
    <source>
        <dbReference type="ARBA" id="ARBA00022618"/>
    </source>
</evidence>
<dbReference type="GO" id="GO:0008360">
    <property type="term" value="P:regulation of cell shape"/>
    <property type="evidence" value="ECO:0007669"/>
    <property type="project" value="UniProtKB-KW"/>
</dbReference>
<keyword evidence="6" id="KW-0808">Transferase</keyword>
<evidence type="ECO:0000313" key="22">
    <source>
        <dbReference type="EMBL" id="RCK80120.1"/>
    </source>
</evidence>
<comment type="similarity">
    <text evidence="16">Belongs to the SEDS family. FtsW subfamily.</text>
</comment>
<evidence type="ECO:0000256" key="13">
    <source>
        <dbReference type="ARBA" id="ARBA00023316"/>
    </source>
</evidence>
<comment type="subcellular location">
    <subcellularLocation>
        <location evidence="1">Cell membrane</location>
        <topology evidence="1">Multi-pass membrane protein</topology>
    </subcellularLocation>
</comment>
<dbReference type="GO" id="GO:0032153">
    <property type="term" value="C:cell division site"/>
    <property type="evidence" value="ECO:0007669"/>
    <property type="project" value="TreeGrafter"/>
</dbReference>
<feature type="transmembrane region" description="Helical" evidence="21">
    <location>
        <begin position="262"/>
        <end position="288"/>
    </location>
</feature>
<evidence type="ECO:0000256" key="14">
    <source>
        <dbReference type="ARBA" id="ARBA00032370"/>
    </source>
</evidence>
<evidence type="ECO:0000256" key="10">
    <source>
        <dbReference type="ARBA" id="ARBA00022989"/>
    </source>
</evidence>
<feature type="transmembrane region" description="Helical" evidence="21">
    <location>
        <begin position="105"/>
        <end position="126"/>
    </location>
</feature>
<dbReference type="PANTHER" id="PTHR30474:SF2">
    <property type="entry name" value="PEPTIDOGLYCAN GLYCOSYLTRANSFERASE FTSW-RELATED"/>
    <property type="match status" value="1"/>
</dbReference>
<evidence type="ECO:0000256" key="18">
    <source>
        <dbReference type="ARBA" id="ARBA00041418"/>
    </source>
</evidence>
<evidence type="ECO:0000256" key="11">
    <source>
        <dbReference type="ARBA" id="ARBA00023136"/>
    </source>
</evidence>
<evidence type="ECO:0000256" key="9">
    <source>
        <dbReference type="ARBA" id="ARBA00022984"/>
    </source>
</evidence>
<dbReference type="InterPro" id="IPR013437">
    <property type="entry name" value="FtsW"/>
</dbReference>
<dbReference type="GO" id="GO:0015648">
    <property type="term" value="F:lipid-linked peptidoglycan transporter activity"/>
    <property type="evidence" value="ECO:0007669"/>
    <property type="project" value="TreeGrafter"/>
</dbReference>
<proteinExistence type="inferred from homology"/>
<keyword evidence="5" id="KW-0328">Glycosyltransferase</keyword>
<evidence type="ECO:0000256" key="16">
    <source>
        <dbReference type="ARBA" id="ARBA00038053"/>
    </source>
</evidence>
<dbReference type="GO" id="GO:0051301">
    <property type="term" value="P:cell division"/>
    <property type="evidence" value="ECO:0007669"/>
    <property type="project" value="UniProtKB-KW"/>
</dbReference>
<feature type="transmembrane region" description="Helical" evidence="21">
    <location>
        <begin position="337"/>
        <end position="358"/>
    </location>
</feature>
<keyword evidence="9" id="KW-0573">Peptidoglycan synthesis</keyword>
<name>A0A367ZQ04_9BACT</name>
<dbReference type="GO" id="GO:0008955">
    <property type="term" value="F:peptidoglycan glycosyltransferase activity"/>
    <property type="evidence" value="ECO:0007669"/>
    <property type="project" value="UniProtKB-EC"/>
</dbReference>
<dbReference type="PANTHER" id="PTHR30474">
    <property type="entry name" value="CELL CYCLE PROTEIN"/>
    <property type="match status" value="1"/>
</dbReference>
<evidence type="ECO:0000256" key="15">
    <source>
        <dbReference type="ARBA" id="ARBA00033270"/>
    </source>
</evidence>
<dbReference type="InterPro" id="IPR001182">
    <property type="entry name" value="FtsW/RodA"/>
</dbReference>
<keyword evidence="4 22" id="KW-0132">Cell division</keyword>
<keyword evidence="3" id="KW-1003">Cell membrane</keyword>
<protein>
    <recommendedName>
        <fullName evidence="17">Probable peptidoglycan glycosyltransferase FtsW</fullName>
        <ecNumber evidence="19">2.4.99.28</ecNumber>
    </recommendedName>
    <alternativeName>
        <fullName evidence="18">Cell division protein FtsW</fullName>
    </alternativeName>
    <alternativeName>
        <fullName evidence="15">Cell wall polymerase</fullName>
    </alternativeName>
    <alternativeName>
        <fullName evidence="14">Peptidoglycan polymerase</fullName>
    </alternativeName>
</protein>
<keyword evidence="13" id="KW-0961">Cell wall biogenesis/degradation</keyword>
<evidence type="ECO:0000256" key="20">
    <source>
        <dbReference type="ARBA" id="ARBA00049902"/>
    </source>
</evidence>
<dbReference type="AlphaFoldDB" id="A0A367ZQ04"/>
<dbReference type="NCBIfam" id="TIGR02614">
    <property type="entry name" value="ftsW"/>
    <property type="match status" value="1"/>
</dbReference>
<organism evidence="22 23">
    <name type="scientific">Candidatus Ozemobacter sibiricus</name>
    <dbReference type="NCBI Taxonomy" id="2268124"/>
    <lineage>
        <taxon>Bacteria</taxon>
        <taxon>Candidatus Ozemobacteria</taxon>
        <taxon>Candidatus Ozemobacterales</taxon>
        <taxon>Candidatus Ozemobacteraceae</taxon>
        <taxon>Candidatus Ozemobacter</taxon>
    </lineage>
</organism>
<dbReference type="Pfam" id="PF01098">
    <property type="entry name" value="FTSW_RODA_SPOVE"/>
    <property type="match status" value="1"/>
</dbReference>
<evidence type="ECO:0000256" key="6">
    <source>
        <dbReference type="ARBA" id="ARBA00022679"/>
    </source>
</evidence>
<dbReference type="GO" id="GO:0071555">
    <property type="term" value="P:cell wall organization"/>
    <property type="evidence" value="ECO:0007669"/>
    <property type="project" value="UniProtKB-KW"/>
</dbReference>
<keyword evidence="10 21" id="KW-1133">Transmembrane helix</keyword>
<dbReference type="GO" id="GO:0009252">
    <property type="term" value="P:peptidoglycan biosynthetic process"/>
    <property type="evidence" value="ECO:0007669"/>
    <property type="project" value="UniProtKB-KW"/>
</dbReference>
<feature type="transmembrane region" description="Helical" evidence="21">
    <location>
        <begin position="48"/>
        <end position="66"/>
    </location>
</feature>
<evidence type="ECO:0000313" key="23">
    <source>
        <dbReference type="Proteomes" id="UP000252355"/>
    </source>
</evidence>
<evidence type="ECO:0000256" key="12">
    <source>
        <dbReference type="ARBA" id="ARBA00023306"/>
    </source>
</evidence>
<dbReference type="GO" id="GO:0005886">
    <property type="term" value="C:plasma membrane"/>
    <property type="evidence" value="ECO:0007669"/>
    <property type="project" value="UniProtKB-SubCell"/>
</dbReference>
<feature type="transmembrane region" description="Helical" evidence="21">
    <location>
        <begin position="138"/>
        <end position="157"/>
    </location>
</feature>